<accession>A0A2P2KFR3</accession>
<sequence length="93" mass="10895">MFEFQLLWAKKNSHSEFLQCLLMFGQKIEVKNEHFGLVISILGTQEKREHFGLMILPWAPEAADASSQKKLTHFLLEPEIFQPYSLYFCQMEG</sequence>
<organism evidence="1">
    <name type="scientific">Rhizophora mucronata</name>
    <name type="common">Asiatic mangrove</name>
    <dbReference type="NCBI Taxonomy" id="61149"/>
    <lineage>
        <taxon>Eukaryota</taxon>
        <taxon>Viridiplantae</taxon>
        <taxon>Streptophyta</taxon>
        <taxon>Embryophyta</taxon>
        <taxon>Tracheophyta</taxon>
        <taxon>Spermatophyta</taxon>
        <taxon>Magnoliopsida</taxon>
        <taxon>eudicotyledons</taxon>
        <taxon>Gunneridae</taxon>
        <taxon>Pentapetalae</taxon>
        <taxon>rosids</taxon>
        <taxon>fabids</taxon>
        <taxon>Malpighiales</taxon>
        <taxon>Rhizophoraceae</taxon>
        <taxon>Rhizophora</taxon>
    </lineage>
</organism>
<dbReference type="AlphaFoldDB" id="A0A2P2KFR3"/>
<proteinExistence type="predicted"/>
<protein>
    <submittedName>
        <fullName evidence="1">Uncharacterized protein</fullName>
    </submittedName>
</protein>
<evidence type="ECO:0000313" key="1">
    <source>
        <dbReference type="EMBL" id="MBX04564.1"/>
    </source>
</evidence>
<reference evidence="1" key="1">
    <citation type="submission" date="2018-02" db="EMBL/GenBank/DDBJ databases">
        <title>Rhizophora mucronata_Transcriptome.</title>
        <authorList>
            <person name="Meera S.P."/>
            <person name="Sreeshan A."/>
            <person name="Augustine A."/>
        </authorList>
    </citation>
    <scope>NUCLEOTIDE SEQUENCE</scope>
    <source>
        <tissue evidence="1">Leaf</tissue>
    </source>
</reference>
<name>A0A2P2KFR3_RHIMU</name>
<dbReference type="EMBL" id="GGEC01024080">
    <property type="protein sequence ID" value="MBX04564.1"/>
    <property type="molecule type" value="Transcribed_RNA"/>
</dbReference>